<accession>A0ACB7T7D6</accession>
<sequence length="416" mass="44928">MNCFPLQLLPTAAPPHQPRDRGPPTVLPEPPAEHPADPDRGEKAVPAPEPSSPAVTRVQRELHVTTFTRHVPRHGGFTANDREATPTNRLPAYVPDDTLTHALQQCGKVRSVHFATVASRENKLNSVRVMKMEMSRPTATWPPHDRLHIANVAVPSATKPKGARKSAKGVAAGTEHASVSVDGPTSQQLVVSRLLMTTPQTASRSGNPRRRRRSTPAAKRAPSYWEGERADESHATGTAPVLATSMEDTPNDSENAGSSESETSSAQSSSNTSPAPHPSCEEQQSNPVIGHDDSRPIVSCGRYVIPEQEYGPPRTRPDVTLQLKMRKEVARASATASTSQPGHVHRHRSRSRRRSADTFDNAATRRAASAENKLRRSQANVSSSDGVAPQRAQTKKARKGSSGGRTSQPSENEMAN</sequence>
<evidence type="ECO:0000313" key="2">
    <source>
        <dbReference type="Proteomes" id="UP000821845"/>
    </source>
</evidence>
<name>A0ACB7T7D6_HYAAI</name>
<dbReference type="EMBL" id="CM023491">
    <property type="protein sequence ID" value="KAH6942036.1"/>
    <property type="molecule type" value="Genomic_DNA"/>
</dbReference>
<keyword evidence="2" id="KW-1185">Reference proteome</keyword>
<organism evidence="1 2">
    <name type="scientific">Hyalomma asiaticum</name>
    <name type="common">Tick</name>
    <dbReference type="NCBI Taxonomy" id="266040"/>
    <lineage>
        <taxon>Eukaryota</taxon>
        <taxon>Metazoa</taxon>
        <taxon>Ecdysozoa</taxon>
        <taxon>Arthropoda</taxon>
        <taxon>Chelicerata</taxon>
        <taxon>Arachnida</taxon>
        <taxon>Acari</taxon>
        <taxon>Parasitiformes</taxon>
        <taxon>Ixodida</taxon>
        <taxon>Ixodoidea</taxon>
        <taxon>Ixodidae</taxon>
        <taxon>Hyalomminae</taxon>
        <taxon>Hyalomma</taxon>
    </lineage>
</organism>
<evidence type="ECO:0000313" key="1">
    <source>
        <dbReference type="EMBL" id="KAH6942036.1"/>
    </source>
</evidence>
<protein>
    <submittedName>
        <fullName evidence="1">Uncharacterized protein</fullName>
    </submittedName>
</protein>
<gene>
    <name evidence="1" type="ORF">HPB50_027480</name>
</gene>
<reference evidence="1" key="1">
    <citation type="submission" date="2020-05" db="EMBL/GenBank/DDBJ databases">
        <title>Large-scale comparative analyses of tick genomes elucidate their genetic diversity and vector capacities.</title>
        <authorList>
            <person name="Jia N."/>
            <person name="Wang J."/>
            <person name="Shi W."/>
            <person name="Du L."/>
            <person name="Sun Y."/>
            <person name="Zhan W."/>
            <person name="Jiang J."/>
            <person name="Wang Q."/>
            <person name="Zhang B."/>
            <person name="Ji P."/>
            <person name="Sakyi L.B."/>
            <person name="Cui X."/>
            <person name="Yuan T."/>
            <person name="Jiang B."/>
            <person name="Yang W."/>
            <person name="Lam T.T.-Y."/>
            <person name="Chang Q."/>
            <person name="Ding S."/>
            <person name="Wang X."/>
            <person name="Zhu J."/>
            <person name="Ruan X."/>
            <person name="Zhao L."/>
            <person name="Wei J."/>
            <person name="Que T."/>
            <person name="Du C."/>
            <person name="Cheng J."/>
            <person name="Dai P."/>
            <person name="Han X."/>
            <person name="Huang E."/>
            <person name="Gao Y."/>
            <person name="Liu J."/>
            <person name="Shao H."/>
            <person name="Ye R."/>
            <person name="Li L."/>
            <person name="Wei W."/>
            <person name="Wang X."/>
            <person name="Wang C."/>
            <person name="Yang T."/>
            <person name="Huo Q."/>
            <person name="Li W."/>
            <person name="Guo W."/>
            <person name="Chen H."/>
            <person name="Zhou L."/>
            <person name="Ni X."/>
            <person name="Tian J."/>
            <person name="Zhou Y."/>
            <person name="Sheng Y."/>
            <person name="Liu T."/>
            <person name="Pan Y."/>
            <person name="Xia L."/>
            <person name="Li J."/>
            <person name="Zhao F."/>
            <person name="Cao W."/>
        </authorList>
    </citation>
    <scope>NUCLEOTIDE SEQUENCE</scope>
    <source>
        <strain evidence="1">Hyas-2018</strain>
    </source>
</reference>
<comment type="caution">
    <text evidence="1">The sequence shown here is derived from an EMBL/GenBank/DDBJ whole genome shotgun (WGS) entry which is preliminary data.</text>
</comment>
<proteinExistence type="predicted"/>
<dbReference type="Proteomes" id="UP000821845">
    <property type="component" value="Chromosome 11"/>
</dbReference>